<protein>
    <submittedName>
        <fullName evidence="3">Uncharacterized protein</fullName>
    </submittedName>
</protein>
<evidence type="ECO:0000256" key="1">
    <source>
        <dbReference type="SAM" id="MobiDB-lite"/>
    </source>
</evidence>
<keyword evidence="5" id="KW-1185">Reference proteome</keyword>
<feature type="transmembrane region" description="Helical" evidence="2">
    <location>
        <begin position="150"/>
        <end position="168"/>
    </location>
</feature>
<accession>E4WU54</accession>
<feature type="compositionally biased region" description="Low complexity" evidence="1">
    <location>
        <begin position="323"/>
        <end position="332"/>
    </location>
</feature>
<keyword evidence="2" id="KW-0812">Transmembrane</keyword>
<dbReference type="Proteomes" id="UP000011014">
    <property type="component" value="Unassembled WGS sequence"/>
</dbReference>
<name>E4WU54_OIKDI</name>
<dbReference type="AlphaFoldDB" id="E4WU54"/>
<keyword evidence="2" id="KW-1133">Transmembrane helix</keyword>
<dbReference type="EMBL" id="FN653016">
    <property type="protein sequence ID" value="CBY07175.1"/>
    <property type="molecule type" value="Genomic_DNA"/>
</dbReference>
<evidence type="ECO:0000313" key="5">
    <source>
        <dbReference type="Proteomes" id="UP000001307"/>
    </source>
</evidence>
<reference evidence="3 5" key="1">
    <citation type="journal article" date="2010" name="Science">
        <title>Plasticity of animal genome architecture unmasked by rapid evolution of a pelagic tunicate.</title>
        <authorList>
            <person name="Denoeud F."/>
            <person name="Henriet S."/>
            <person name="Mungpakdee S."/>
            <person name="Aury J.M."/>
            <person name="Da Silva C."/>
            <person name="Brinkmann H."/>
            <person name="Mikhaleva J."/>
            <person name="Olsen L.C."/>
            <person name="Jubin C."/>
            <person name="Canestro C."/>
            <person name="Bouquet J.M."/>
            <person name="Danks G."/>
            <person name="Poulain J."/>
            <person name="Campsteijn C."/>
            <person name="Adamski M."/>
            <person name="Cross I."/>
            <person name="Yadetie F."/>
            <person name="Muffato M."/>
            <person name="Louis A."/>
            <person name="Butcher S."/>
            <person name="Tsagkogeorga G."/>
            <person name="Konrad A."/>
            <person name="Singh S."/>
            <person name="Jensen M.F."/>
            <person name="Cong E.H."/>
            <person name="Eikeseth-Otteraa H."/>
            <person name="Noel B."/>
            <person name="Anthouard V."/>
            <person name="Porcel B.M."/>
            <person name="Kachouri-Lafond R."/>
            <person name="Nishino A."/>
            <person name="Ugolini M."/>
            <person name="Chourrout P."/>
            <person name="Nishida H."/>
            <person name="Aasland R."/>
            <person name="Huzurbazar S."/>
            <person name="Westhof E."/>
            <person name="Delsuc F."/>
            <person name="Lehrach H."/>
            <person name="Reinhardt R."/>
            <person name="Weissenbach J."/>
            <person name="Roy S.W."/>
            <person name="Artiguenave F."/>
            <person name="Postlethwait J.H."/>
            <person name="Manak J.R."/>
            <person name="Thompson E.M."/>
            <person name="Jaillon O."/>
            <person name="Du Pasquier L."/>
            <person name="Boudinot P."/>
            <person name="Liberles D.A."/>
            <person name="Volff J.N."/>
            <person name="Philippe H."/>
            <person name="Lenhard B."/>
            <person name="Roest Crollius H."/>
            <person name="Wincker P."/>
            <person name="Chourrout D."/>
        </authorList>
    </citation>
    <scope>NUCLEOTIDE SEQUENCE [LARGE SCALE GENOMIC DNA]</scope>
</reference>
<evidence type="ECO:0000256" key="2">
    <source>
        <dbReference type="SAM" id="Phobius"/>
    </source>
</evidence>
<organism evidence="3 5">
    <name type="scientific">Oikopleura dioica</name>
    <name type="common">Tunicate</name>
    <dbReference type="NCBI Taxonomy" id="34765"/>
    <lineage>
        <taxon>Eukaryota</taxon>
        <taxon>Metazoa</taxon>
        <taxon>Chordata</taxon>
        <taxon>Tunicata</taxon>
        <taxon>Appendicularia</taxon>
        <taxon>Copelata</taxon>
        <taxon>Oikopleuridae</taxon>
        <taxon>Oikopleura</taxon>
    </lineage>
</organism>
<evidence type="ECO:0000313" key="4">
    <source>
        <dbReference type="EMBL" id="CBY33269.1"/>
    </source>
</evidence>
<dbReference type="EMBL" id="FN654406">
    <property type="protein sequence ID" value="CBY33269.1"/>
    <property type="molecule type" value="Genomic_DNA"/>
</dbReference>
<feature type="region of interest" description="Disordered" evidence="1">
    <location>
        <begin position="299"/>
        <end position="347"/>
    </location>
</feature>
<dbReference type="Proteomes" id="UP000001307">
    <property type="component" value="Unassembled WGS sequence"/>
</dbReference>
<feature type="transmembrane region" description="Helical" evidence="2">
    <location>
        <begin position="180"/>
        <end position="198"/>
    </location>
</feature>
<sequence length="374" mass="41471">MRGRLRSKKIFSPLKLVLFIVVFSVLSNLFPSALLSSTEQRRTFKSFTWLSVKNQRRGIFEQAREYVVDSVGTDVFYVLYNLARLILAMVLKDYIADQIPFLKTKTVGQKLVKTMQTTLNEESSDEDIPGRRVTEVEFAKQKKALGTTGAAAASGASAIAINLVGFVRSLISTSKMMAKFVYYVIRMVLMAAWMVLNLPRQLILGVLTGLSAAGVIPEESNFHRIVRNTTFKEIFIDGVSEMFHVSDSDMTNSDLMVIGARDSKCGLNDWDTSDSDDHKCADGSCDVCEPTRARDIVQSGDSKTILGPSSGLKQASPKKRSSRASSSRASPAQLRRESVVSPRSIAGTSFVTARDITEDQDMNELLDWAHQHFK</sequence>
<proteinExistence type="predicted"/>
<dbReference type="OrthoDB" id="10350640at2759"/>
<evidence type="ECO:0000313" key="3">
    <source>
        <dbReference type="EMBL" id="CBY07175.1"/>
    </source>
</evidence>
<keyword evidence="2" id="KW-0472">Membrane</keyword>
<gene>
    <name evidence="3" type="ORF">GSOID_T00006263001</name>
    <name evidence="4" type="ORF">GSOID_T00021171001</name>
</gene>